<proteinExistence type="predicted"/>
<dbReference type="OrthoDB" id="3705005at2"/>
<evidence type="ECO:0000313" key="2">
    <source>
        <dbReference type="Proteomes" id="UP000266313"/>
    </source>
</evidence>
<organism evidence="1 2">
    <name type="scientific">Methylocaldum marinum</name>
    <dbReference type="NCBI Taxonomy" id="1432792"/>
    <lineage>
        <taxon>Bacteria</taxon>
        <taxon>Pseudomonadati</taxon>
        <taxon>Pseudomonadota</taxon>
        <taxon>Gammaproteobacteria</taxon>
        <taxon>Methylococcales</taxon>
        <taxon>Methylococcaceae</taxon>
        <taxon>Methylocaldum</taxon>
    </lineage>
</organism>
<sequence length="161" mass="18663">MNIDLRQQILSDITKSYHNLSFPNFSFILERHKAGYYSDLIAKLKATFSLTDNSDFNYHQCYSFSLKAGSQEWGLELSLVGRYGFCQRHGHDNIVLTEKTPKNKIEHGLIDTLCNQNVILLSMEDLKTDLGIFLVDEDMSLGHSGFVFNLLFWRERYIDDL</sequence>
<dbReference type="AlphaFoldDB" id="A0A250KVA9"/>
<dbReference type="EMBL" id="AP017928">
    <property type="protein sequence ID" value="BBA35522.1"/>
    <property type="molecule type" value="Genomic_DNA"/>
</dbReference>
<gene>
    <name evidence="1" type="ORF">sS8_3585</name>
</gene>
<dbReference type="KEGG" id="mmai:sS8_3585"/>
<name>A0A250KVA9_9GAMM</name>
<dbReference type="Proteomes" id="UP000266313">
    <property type="component" value="Chromosome"/>
</dbReference>
<dbReference type="RefSeq" id="WP_119630807.1">
    <property type="nucleotide sequence ID" value="NZ_AP017928.1"/>
</dbReference>
<protein>
    <submittedName>
        <fullName evidence="1">Uncharacterized protein</fullName>
    </submittedName>
</protein>
<keyword evidence="2" id="KW-1185">Reference proteome</keyword>
<reference evidence="1 2" key="1">
    <citation type="submission" date="2016-12" db="EMBL/GenBank/DDBJ databases">
        <title>Genome sequencing of Methylocaldum marinum.</title>
        <authorList>
            <person name="Takeuchi M."/>
            <person name="Kamagata Y."/>
            <person name="Hiraoka S."/>
            <person name="Oshima K."/>
            <person name="Hattori M."/>
            <person name="Iwasaki W."/>
        </authorList>
    </citation>
    <scope>NUCLEOTIDE SEQUENCE [LARGE SCALE GENOMIC DNA]</scope>
    <source>
        <strain evidence="1 2">S8</strain>
    </source>
</reference>
<evidence type="ECO:0000313" key="1">
    <source>
        <dbReference type="EMBL" id="BBA35522.1"/>
    </source>
</evidence>
<accession>A0A250KVA9</accession>